<organism evidence="1 2">
    <name type="scientific">Entomophthora muscae</name>
    <dbReference type="NCBI Taxonomy" id="34485"/>
    <lineage>
        <taxon>Eukaryota</taxon>
        <taxon>Fungi</taxon>
        <taxon>Fungi incertae sedis</taxon>
        <taxon>Zoopagomycota</taxon>
        <taxon>Entomophthoromycotina</taxon>
        <taxon>Entomophthoromycetes</taxon>
        <taxon>Entomophthorales</taxon>
        <taxon>Entomophthoraceae</taxon>
        <taxon>Entomophthora</taxon>
    </lineage>
</organism>
<gene>
    <name evidence="1" type="ORF">DSO57_1010119</name>
</gene>
<comment type="caution">
    <text evidence="1">The sequence shown here is derived from an EMBL/GenBank/DDBJ whole genome shotgun (WGS) entry which is preliminary data.</text>
</comment>
<dbReference type="EMBL" id="QTSX02004293">
    <property type="protein sequence ID" value="KAJ9066377.1"/>
    <property type="molecule type" value="Genomic_DNA"/>
</dbReference>
<sequence length="221" mass="24447">MTPPLTPQPDHQMEPLPAAETMSTQFFGVLYISLTGLVDSMLPNSGPWSFFGQSVSYIIKLVPILWWSLPTGLAVPCPESPNAFTYAWLPGTKRPKKRKGFREKQSLSNRNDSKSETIFGLSTTNCTSWNQDYEGQELSQRLNPTIPTSSKELVPAPNTAQRNSQSPVPNAKLDQYPARIPDTLKEIPNAPPFSTPGEDIATYLTTLSLRRNSPSDSPSNH</sequence>
<reference evidence="1" key="1">
    <citation type="submission" date="2022-04" db="EMBL/GenBank/DDBJ databases">
        <title>Genome of the entomopathogenic fungus Entomophthora muscae.</title>
        <authorList>
            <person name="Elya C."/>
            <person name="Lovett B.R."/>
            <person name="Lee E."/>
            <person name="Macias A.M."/>
            <person name="Hajek A.E."/>
            <person name="De Bivort B.L."/>
            <person name="Kasson M.T."/>
            <person name="De Fine Licht H.H."/>
            <person name="Stajich J.E."/>
        </authorList>
    </citation>
    <scope>NUCLEOTIDE SEQUENCE</scope>
    <source>
        <strain evidence="1">Berkeley</strain>
    </source>
</reference>
<keyword evidence="2" id="KW-1185">Reference proteome</keyword>
<accession>A0ACC2SW98</accession>
<evidence type="ECO:0000313" key="1">
    <source>
        <dbReference type="EMBL" id="KAJ9066377.1"/>
    </source>
</evidence>
<name>A0ACC2SW98_9FUNG</name>
<evidence type="ECO:0000313" key="2">
    <source>
        <dbReference type="Proteomes" id="UP001165960"/>
    </source>
</evidence>
<dbReference type="Proteomes" id="UP001165960">
    <property type="component" value="Unassembled WGS sequence"/>
</dbReference>
<protein>
    <submittedName>
        <fullName evidence="1">Uncharacterized protein</fullName>
    </submittedName>
</protein>
<proteinExistence type="predicted"/>